<keyword evidence="1" id="KW-0812">Transmembrane</keyword>
<protein>
    <submittedName>
        <fullName evidence="2">Uncharacterized protein</fullName>
    </submittedName>
</protein>
<evidence type="ECO:0000256" key="1">
    <source>
        <dbReference type="SAM" id="Phobius"/>
    </source>
</evidence>
<dbReference type="KEGG" id="pme:NATL1_12121"/>
<keyword evidence="1" id="KW-0472">Membrane</keyword>
<dbReference type="RefSeq" id="WP_011823851.1">
    <property type="nucleotide sequence ID" value="NC_008819.1"/>
</dbReference>
<reference evidence="3" key="1">
    <citation type="journal article" date="2007" name="PLoS Genet.">
        <title>Patterns and implications of gene gain and loss in the evolution of Prochlorococcus.</title>
        <authorList>
            <person name="Kettler G.C."/>
            <person name="Martiny A.C."/>
            <person name="Huang K."/>
            <person name="Zucker J."/>
            <person name="Coleman M.L."/>
            <person name="Rodrigue S."/>
            <person name="Chen F."/>
            <person name="Lapidus A."/>
            <person name="Ferriera S."/>
            <person name="Johnson J."/>
            <person name="Steglich C."/>
            <person name="Church G.M."/>
            <person name="Richardson P."/>
            <person name="Chisholm S.W."/>
        </authorList>
    </citation>
    <scope>NUCLEOTIDE SEQUENCE [LARGE SCALE GENOMIC DNA]</scope>
    <source>
        <strain evidence="3">NATL1A</strain>
    </source>
</reference>
<dbReference type="Proteomes" id="UP000002592">
    <property type="component" value="Chromosome"/>
</dbReference>
<evidence type="ECO:0000313" key="3">
    <source>
        <dbReference type="Proteomes" id="UP000002592"/>
    </source>
</evidence>
<keyword evidence="1" id="KW-1133">Transmembrane helix</keyword>
<proteinExistence type="predicted"/>
<gene>
    <name evidence="2" type="ordered locus">NATL1_12121</name>
</gene>
<accession>A2C2R0</accession>
<dbReference type="EMBL" id="CP000553">
    <property type="protein sequence ID" value="ABM75770.1"/>
    <property type="molecule type" value="Genomic_DNA"/>
</dbReference>
<name>A2C2R0_PROM1</name>
<sequence>MVARQRENTNQMTNSLNKAFTGVIALALIVIAVGRIPFSREKELSNLCREYYTMYLNQNDYSLKEKNEKIKLIADKTGLKAETNNVGNFCNSFYFNQR</sequence>
<dbReference type="HOGENOM" id="CLU_2480814_0_0_3"/>
<dbReference type="eggNOG" id="ENOG5030KXP">
    <property type="taxonomic scope" value="Bacteria"/>
</dbReference>
<dbReference type="AlphaFoldDB" id="A2C2R0"/>
<feature type="transmembrane region" description="Helical" evidence="1">
    <location>
        <begin position="20"/>
        <end position="38"/>
    </location>
</feature>
<organism evidence="2 3">
    <name type="scientific">Prochlorococcus marinus (strain NATL1A)</name>
    <dbReference type="NCBI Taxonomy" id="167555"/>
    <lineage>
        <taxon>Bacteria</taxon>
        <taxon>Bacillati</taxon>
        <taxon>Cyanobacteriota</taxon>
        <taxon>Cyanophyceae</taxon>
        <taxon>Synechococcales</taxon>
        <taxon>Prochlorococcaceae</taxon>
        <taxon>Prochlorococcus</taxon>
    </lineage>
</organism>
<evidence type="ECO:0000313" key="2">
    <source>
        <dbReference type="EMBL" id="ABM75770.1"/>
    </source>
</evidence>